<dbReference type="GO" id="GO:0005634">
    <property type="term" value="C:nucleus"/>
    <property type="evidence" value="ECO:0007669"/>
    <property type="project" value="UniProtKB-SubCell"/>
</dbReference>
<accession>A0AAN8TC18</accession>
<feature type="region of interest" description="Disordered" evidence="5">
    <location>
        <begin position="139"/>
        <end position="162"/>
    </location>
</feature>
<feature type="domain" description="Myb-like" evidence="6">
    <location>
        <begin position="30"/>
        <end position="82"/>
    </location>
</feature>
<dbReference type="FunFam" id="1.10.10.60:FF:000001">
    <property type="entry name" value="MYB-related transcription factor"/>
    <property type="match status" value="1"/>
</dbReference>
<evidence type="ECO:0000313" key="8">
    <source>
        <dbReference type="EMBL" id="KAK6783829.1"/>
    </source>
</evidence>
<feature type="domain" description="Myb-like" evidence="6">
    <location>
        <begin position="83"/>
        <end position="133"/>
    </location>
</feature>
<dbReference type="Pfam" id="PF00249">
    <property type="entry name" value="Myb_DNA-binding"/>
    <property type="match status" value="2"/>
</dbReference>
<evidence type="ECO:0000259" key="6">
    <source>
        <dbReference type="PROSITE" id="PS50090"/>
    </source>
</evidence>
<proteinExistence type="predicted"/>
<evidence type="ECO:0000256" key="5">
    <source>
        <dbReference type="SAM" id="MobiDB-lite"/>
    </source>
</evidence>
<comment type="subcellular location">
    <subcellularLocation>
        <location evidence="1">Nucleus</location>
    </subcellularLocation>
</comment>
<keyword evidence="4" id="KW-0539">Nucleus</keyword>
<dbReference type="GO" id="GO:0010597">
    <property type="term" value="P:green leaf volatile biosynthetic process"/>
    <property type="evidence" value="ECO:0007669"/>
    <property type="project" value="UniProtKB-ARBA"/>
</dbReference>
<keyword evidence="2" id="KW-0677">Repeat</keyword>
<dbReference type="AlphaFoldDB" id="A0AAN8TC18"/>
<dbReference type="InterPro" id="IPR001005">
    <property type="entry name" value="SANT/Myb"/>
</dbReference>
<evidence type="ECO:0000256" key="3">
    <source>
        <dbReference type="ARBA" id="ARBA00023125"/>
    </source>
</evidence>
<dbReference type="InterPro" id="IPR017930">
    <property type="entry name" value="Myb_dom"/>
</dbReference>
<dbReference type="Proteomes" id="UP001371456">
    <property type="component" value="Unassembled WGS sequence"/>
</dbReference>
<evidence type="ECO:0000256" key="4">
    <source>
        <dbReference type="ARBA" id="ARBA00023242"/>
    </source>
</evidence>
<dbReference type="CDD" id="cd00167">
    <property type="entry name" value="SANT"/>
    <property type="match status" value="2"/>
</dbReference>
<dbReference type="SMART" id="SM00717">
    <property type="entry name" value="SANT"/>
    <property type="match status" value="2"/>
</dbReference>
<evidence type="ECO:0000256" key="2">
    <source>
        <dbReference type="ARBA" id="ARBA00022737"/>
    </source>
</evidence>
<dbReference type="Gene3D" id="1.10.10.60">
    <property type="entry name" value="Homeodomain-like"/>
    <property type="match status" value="2"/>
</dbReference>
<evidence type="ECO:0000259" key="7">
    <source>
        <dbReference type="PROSITE" id="PS51294"/>
    </source>
</evidence>
<organism evidence="8 9">
    <name type="scientific">Solanum bulbocastanum</name>
    <name type="common">Wild potato</name>
    <dbReference type="NCBI Taxonomy" id="147425"/>
    <lineage>
        <taxon>Eukaryota</taxon>
        <taxon>Viridiplantae</taxon>
        <taxon>Streptophyta</taxon>
        <taxon>Embryophyta</taxon>
        <taxon>Tracheophyta</taxon>
        <taxon>Spermatophyta</taxon>
        <taxon>Magnoliopsida</taxon>
        <taxon>eudicotyledons</taxon>
        <taxon>Gunneridae</taxon>
        <taxon>Pentapetalae</taxon>
        <taxon>asterids</taxon>
        <taxon>lamiids</taxon>
        <taxon>Solanales</taxon>
        <taxon>Solanaceae</taxon>
        <taxon>Solanoideae</taxon>
        <taxon>Solaneae</taxon>
        <taxon>Solanum</taxon>
    </lineage>
</organism>
<evidence type="ECO:0008006" key="10">
    <source>
        <dbReference type="Google" id="ProtNLM"/>
    </source>
</evidence>
<evidence type="ECO:0000256" key="1">
    <source>
        <dbReference type="ARBA" id="ARBA00004123"/>
    </source>
</evidence>
<keyword evidence="3" id="KW-0238">DNA-binding</keyword>
<dbReference type="PANTHER" id="PTHR47999:SF21">
    <property type="entry name" value="TRANSCRIPTION FACTOR MYB82-LIKE"/>
    <property type="match status" value="1"/>
</dbReference>
<evidence type="ECO:0000313" key="9">
    <source>
        <dbReference type="Proteomes" id="UP001371456"/>
    </source>
</evidence>
<name>A0AAN8TC18_SOLBU</name>
<dbReference type="EMBL" id="JBANQN010000007">
    <property type="protein sequence ID" value="KAK6783829.1"/>
    <property type="molecule type" value="Genomic_DNA"/>
</dbReference>
<keyword evidence="9" id="KW-1185">Reference proteome</keyword>
<dbReference type="InterPro" id="IPR015495">
    <property type="entry name" value="Myb_TF_plants"/>
</dbReference>
<dbReference type="SUPFAM" id="SSF46689">
    <property type="entry name" value="Homeodomain-like"/>
    <property type="match status" value="1"/>
</dbReference>
<feature type="domain" description="HTH myb-type" evidence="7">
    <location>
        <begin position="87"/>
        <end position="137"/>
    </location>
</feature>
<reference evidence="8 9" key="1">
    <citation type="submission" date="2024-02" db="EMBL/GenBank/DDBJ databases">
        <title>de novo genome assembly of Solanum bulbocastanum strain 11H21.</title>
        <authorList>
            <person name="Hosaka A.J."/>
        </authorList>
    </citation>
    <scope>NUCLEOTIDE SEQUENCE [LARGE SCALE GENOMIC DNA]</scope>
    <source>
        <tissue evidence="8">Young leaves</tissue>
    </source>
</reference>
<dbReference type="GO" id="GO:0000976">
    <property type="term" value="F:transcription cis-regulatory region binding"/>
    <property type="evidence" value="ECO:0007669"/>
    <property type="project" value="UniProtKB-ARBA"/>
</dbReference>
<dbReference type="PROSITE" id="PS51294">
    <property type="entry name" value="HTH_MYB"/>
    <property type="match status" value="2"/>
</dbReference>
<dbReference type="PROSITE" id="PS50090">
    <property type="entry name" value="MYB_LIKE"/>
    <property type="match status" value="2"/>
</dbReference>
<sequence length="238" mass="27791">MNITHFLVYYTKRLTGKRKRKSAMKDKEVKTRMKRGFWKPEEDLILKNCVETHGEGNWATISEKSGLMRSGKSCRLRWKNYLRPNIKRGMMSEDEKDLIIRLHKLLGNRWSLIAGRLPGRTDNEVKNFWNTHLNNKRSCRGKKKHVKSKEANTQSTQGKMQEYPAETVSNQEVATKTVLDSWIEEMQDFNCSLLSPLTMNNVPFLEDEPFIPILDDIVLLEAFTNTGKEAWNEIQPFL</sequence>
<protein>
    <recommendedName>
        <fullName evidence="10">Transcription factor MYB82-like</fullName>
    </recommendedName>
</protein>
<feature type="domain" description="HTH myb-type" evidence="7">
    <location>
        <begin position="30"/>
        <end position="86"/>
    </location>
</feature>
<dbReference type="PANTHER" id="PTHR47999">
    <property type="entry name" value="TRANSCRIPTION FACTOR MYB8-RELATED-RELATED"/>
    <property type="match status" value="1"/>
</dbReference>
<gene>
    <name evidence="8" type="ORF">RDI58_017283</name>
</gene>
<dbReference type="InterPro" id="IPR009057">
    <property type="entry name" value="Homeodomain-like_sf"/>
</dbReference>
<comment type="caution">
    <text evidence="8">The sequence shown here is derived from an EMBL/GenBank/DDBJ whole genome shotgun (WGS) entry which is preliminary data.</text>
</comment>